<evidence type="ECO:0000256" key="1">
    <source>
        <dbReference type="ARBA" id="ARBA00022801"/>
    </source>
</evidence>
<dbReference type="GO" id="GO:0046872">
    <property type="term" value="F:metal ion binding"/>
    <property type="evidence" value="ECO:0007669"/>
    <property type="project" value="UniProtKB-KW"/>
</dbReference>
<dbReference type="PANTHER" id="PTHR11014">
    <property type="entry name" value="PEPTIDASE M20 FAMILY MEMBER"/>
    <property type="match status" value="1"/>
</dbReference>
<dbReference type="Gene3D" id="3.30.70.360">
    <property type="match status" value="1"/>
</dbReference>
<evidence type="ECO:0000256" key="2">
    <source>
        <dbReference type="PIRSR" id="PIRSR005962-1"/>
    </source>
</evidence>
<accession>A0AAW6U7G6</accession>
<keyword evidence="5" id="KW-1185">Reference proteome</keyword>
<dbReference type="InterPro" id="IPR017439">
    <property type="entry name" value="Amidohydrolase"/>
</dbReference>
<proteinExistence type="predicted"/>
<reference evidence="4" key="1">
    <citation type="submission" date="2023-05" db="EMBL/GenBank/DDBJ databases">
        <title>Mariniplasma microaerophilum sp. nov., a novel anaerobic mollicute isolated from terrestrial mud volcano, Taman Peninsula, Russia.</title>
        <authorList>
            <person name="Khomyakova M.A."/>
            <person name="Merkel A.Y."/>
            <person name="Slobodkin A.I."/>
        </authorList>
    </citation>
    <scope>NUCLEOTIDE SEQUENCE</scope>
    <source>
        <strain evidence="4">M4Ah</strain>
    </source>
</reference>
<evidence type="ECO:0000313" key="5">
    <source>
        <dbReference type="Proteomes" id="UP001431532"/>
    </source>
</evidence>
<dbReference type="RefSeq" id="WP_282838857.1">
    <property type="nucleotide sequence ID" value="NZ_JASCXW010000005.1"/>
</dbReference>
<name>A0AAW6U7G6_9MOLU</name>
<dbReference type="InterPro" id="IPR002933">
    <property type="entry name" value="Peptidase_M20"/>
</dbReference>
<keyword evidence="2" id="KW-0479">Metal-binding</keyword>
<dbReference type="SUPFAM" id="SSF55031">
    <property type="entry name" value="Bacterial exopeptidase dimerisation domain"/>
    <property type="match status" value="1"/>
</dbReference>
<feature type="binding site" evidence="2">
    <location>
        <position position="347"/>
    </location>
    <ligand>
        <name>Mn(2+)</name>
        <dbReference type="ChEBI" id="CHEBI:29035"/>
        <label>2</label>
    </ligand>
</feature>
<gene>
    <name evidence="4" type="ORF">QJ521_02590</name>
</gene>
<feature type="binding site" evidence="2">
    <location>
        <position position="91"/>
    </location>
    <ligand>
        <name>Mn(2+)</name>
        <dbReference type="ChEBI" id="CHEBI:29035"/>
        <label>2</label>
    </ligand>
</feature>
<dbReference type="NCBIfam" id="TIGR01891">
    <property type="entry name" value="amidohydrolases"/>
    <property type="match status" value="1"/>
</dbReference>
<comment type="caution">
    <text evidence="4">The sequence shown here is derived from an EMBL/GenBank/DDBJ whole genome shotgun (WGS) entry which is preliminary data.</text>
</comment>
<feature type="binding site" evidence="2">
    <location>
        <position position="126"/>
    </location>
    <ligand>
        <name>Mn(2+)</name>
        <dbReference type="ChEBI" id="CHEBI:29035"/>
        <label>2</label>
    </ligand>
</feature>
<dbReference type="AlphaFoldDB" id="A0AAW6U7G6"/>
<dbReference type="Pfam" id="PF01546">
    <property type="entry name" value="Peptidase_M20"/>
    <property type="match status" value="1"/>
</dbReference>
<dbReference type="Pfam" id="PF07687">
    <property type="entry name" value="M20_dimer"/>
    <property type="match status" value="1"/>
</dbReference>
<dbReference type="Gene3D" id="3.40.630.10">
    <property type="entry name" value="Zn peptidases"/>
    <property type="match status" value="1"/>
</dbReference>
<dbReference type="PANTHER" id="PTHR11014:SF63">
    <property type="entry name" value="METALLOPEPTIDASE, PUTATIVE (AFU_ORTHOLOGUE AFUA_6G09600)-RELATED"/>
    <property type="match status" value="1"/>
</dbReference>
<dbReference type="InterPro" id="IPR036264">
    <property type="entry name" value="Bact_exopeptidase_dim_dom"/>
</dbReference>
<dbReference type="Proteomes" id="UP001431532">
    <property type="component" value="Unassembled WGS sequence"/>
</dbReference>
<feature type="binding site" evidence="2">
    <location>
        <position position="152"/>
    </location>
    <ligand>
        <name>Mn(2+)</name>
        <dbReference type="ChEBI" id="CHEBI:29035"/>
        <label>2</label>
    </ligand>
</feature>
<dbReference type="EMBL" id="JASCXW010000005">
    <property type="protein sequence ID" value="MDI6452442.1"/>
    <property type="molecule type" value="Genomic_DNA"/>
</dbReference>
<sequence>MTKDKLKIYRQELHQIPELAFDLFKTHQYVDEKLKGLGYQTETVAKTGLIAVKKGRIKEAIAFRSDMDALPVTEKTNVSFKSRHVGNMHACGHDGHMAMLLGFAEYVSQLKEINQTIVFIFQPAEEGPGGAKVIIEEGVFEKYHIQKIFGIHLYPDLEEGLYGLVNGPMMAQNGEFNLKVTGLSAHGAQPHFGHDAILAASNLVTQYHHIVSRFIDPLDPVVVTIGTISGGEARNIIAQEVKLTGTIRSFNQLNYDTIKQKMREIDQGVSIAYDVKVENDIIDYYPPVINDGQLFEMLKSSLDAKQYQYLKPMMFAEDFAFYQQKVPGMFVMLGTRNESLGYVHPLHSCYFNFKEDVLIKGVELYIHIGKTLKLF</sequence>
<keyword evidence="1" id="KW-0378">Hydrolase</keyword>
<feature type="binding site" evidence="2">
    <location>
        <position position="93"/>
    </location>
    <ligand>
        <name>Mn(2+)</name>
        <dbReference type="ChEBI" id="CHEBI:29035"/>
        <label>2</label>
    </ligand>
</feature>
<evidence type="ECO:0000313" key="4">
    <source>
        <dbReference type="EMBL" id="MDI6452442.1"/>
    </source>
</evidence>
<protein>
    <submittedName>
        <fullName evidence="4">Amidohydrolase</fullName>
    </submittedName>
</protein>
<dbReference type="GO" id="GO:0050118">
    <property type="term" value="F:N-acetyldiaminopimelate deacetylase activity"/>
    <property type="evidence" value="ECO:0007669"/>
    <property type="project" value="UniProtKB-ARBA"/>
</dbReference>
<dbReference type="PIRSF" id="PIRSF005962">
    <property type="entry name" value="Pept_M20D_amidohydro"/>
    <property type="match status" value="1"/>
</dbReference>
<dbReference type="FunFam" id="3.30.70.360:FF:000001">
    <property type="entry name" value="N-acetyldiaminopimelate deacetylase"/>
    <property type="match status" value="1"/>
</dbReference>
<keyword evidence="2" id="KW-0464">Manganese</keyword>
<dbReference type="InterPro" id="IPR011650">
    <property type="entry name" value="Peptidase_M20_dimer"/>
</dbReference>
<dbReference type="GO" id="GO:0019877">
    <property type="term" value="P:diaminopimelate biosynthetic process"/>
    <property type="evidence" value="ECO:0007669"/>
    <property type="project" value="UniProtKB-ARBA"/>
</dbReference>
<organism evidence="4 5">
    <name type="scientific">Peloplasma aerotolerans</name>
    <dbReference type="NCBI Taxonomy" id="3044389"/>
    <lineage>
        <taxon>Bacteria</taxon>
        <taxon>Bacillati</taxon>
        <taxon>Mycoplasmatota</taxon>
        <taxon>Mollicutes</taxon>
        <taxon>Acholeplasmatales</taxon>
        <taxon>Acholeplasmataceae</taxon>
        <taxon>Peloplasma</taxon>
    </lineage>
</organism>
<dbReference type="SUPFAM" id="SSF53187">
    <property type="entry name" value="Zn-dependent exopeptidases"/>
    <property type="match status" value="1"/>
</dbReference>
<comment type="cofactor">
    <cofactor evidence="2">
        <name>Mn(2+)</name>
        <dbReference type="ChEBI" id="CHEBI:29035"/>
    </cofactor>
    <text evidence="2">The Mn(2+) ion enhances activity.</text>
</comment>
<evidence type="ECO:0000259" key="3">
    <source>
        <dbReference type="Pfam" id="PF07687"/>
    </source>
</evidence>
<feature type="domain" description="Peptidase M20 dimerisation" evidence="3">
    <location>
        <begin position="175"/>
        <end position="265"/>
    </location>
</feature>